<dbReference type="AlphaFoldDB" id="A0A3P3W0M9"/>
<organism evidence="3 4">
    <name type="scientific">Gulosibacter macacae</name>
    <dbReference type="NCBI Taxonomy" id="2488791"/>
    <lineage>
        <taxon>Bacteria</taxon>
        <taxon>Bacillati</taxon>
        <taxon>Actinomycetota</taxon>
        <taxon>Actinomycetes</taxon>
        <taxon>Micrococcales</taxon>
        <taxon>Microbacteriaceae</taxon>
        <taxon>Gulosibacter</taxon>
    </lineage>
</organism>
<keyword evidence="2" id="KW-0812">Transmembrane</keyword>
<keyword evidence="4" id="KW-1185">Reference proteome</keyword>
<dbReference type="RefSeq" id="WP_124968686.1">
    <property type="nucleotide sequence ID" value="NZ_RQVS01000001.1"/>
</dbReference>
<keyword evidence="2" id="KW-1133">Transmembrane helix</keyword>
<feature type="region of interest" description="Disordered" evidence="1">
    <location>
        <begin position="379"/>
        <end position="405"/>
    </location>
</feature>
<comment type="caution">
    <text evidence="3">The sequence shown here is derived from an EMBL/GenBank/DDBJ whole genome shotgun (WGS) entry which is preliminary data.</text>
</comment>
<name>A0A3P3W0M9_9MICO</name>
<evidence type="ECO:0000256" key="1">
    <source>
        <dbReference type="SAM" id="MobiDB-lite"/>
    </source>
</evidence>
<feature type="transmembrane region" description="Helical" evidence="2">
    <location>
        <begin position="7"/>
        <end position="26"/>
    </location>
</feature>
<keyword evidence="2" id="KW-0472">Membrane</keyword>
<evidence type="ECO:0000256" key="2">
    <source>
        <dbReference type="SAM" id="Phobius"/>
    </source>
</evidence>
<dbReference type="Proteomes" id="UP000274391">
    <property type="component" value="Unassembled WGS sequence"/>
</dbReference>
<protein>
    <recommendedName>
        <fullName evidence="5">Extracellular solute-binding protein</fullName>
    </recommendedName>
</protein>
<sequence>MKLRAPHYIGIALIVLGIVAVLIVQLTGLGRQGPGGLGGLTVVKGVVGSEKEAFFNDPAVKEVFAEHGYDVQVSKSGSWRMASLEGLTEQAFAFPASEIAAQNIATNHSGEVVSTHKPFFSPLAIATFEPIMQVLAQSNVASQDASGRWQIDMAAYLDLVSQDARWNKLPGAAGVYESPRSVLITSTDIRSSNSAGMYVALSSYVLNGNNVVTSQAEADANLPLLTKLFVAQGYAGASSTAPFDDYLSQGMGAVPMVMVYEGQFLEEQLKENTRIRPGMVLAYPSPTIFSVHTGVTFSEQGQAVMQLLETDAKLADLLAEHGFRPQGQNAAAFDAFLEREQLQDAYPSASTFVNLAQEPSYEMLDYLLGRIGEAYSVSGAPPATVEPTTISPPTDDQPDDQGATP</sequence>
<evidence type="ECO:0000313" key="4">
    <source>
        <dbReference type="Proteomes" id="UP000274391"/>
    </source>
</evidence>
<evidence type="ECO:0008006" key="5">
    <source>
        <dbReference type="Google" id="ProtNLM"/>
    </source>
</evidence>
<gene>
    <name evidence="3" type="ORF">EG850_00260</name>
</gene>
<proteinExistence type="predicted"/>
<evidence type="ECO:0000313" key="3">
    <source>
        <dbReference type="EMBL" id="RRJ88621.1"/>
    </source>
</evidence>
<reference evidence="3 4" key="1">
    <citation type="submission" date="2018-11" db="EMBL/GenBank/DDBJ databases">
        <title>YIM 102482-1 draft genome.</title>
        <authorList>
            <person name="Li G."/>
            <person name="Jiang Y."/>
        </authorList>
    </citation>
    <scope>NUCLEOTIDE SEQUENCE [LARGE SCALE GENOMIC DNA]</scope>
    <source>
        <strain evidence="3 4">YIM 102482-1</strain>
    </source>
</reference>
<dbReference type="OrthoDB" id="5418945at2"/>
<accession>A0A3P3W0M9</accession>
<dbReference type="EMBL" id="RQVS01000001">
    <property type="protein sequence ID" value="RRJ88621.1"/>
    <property type="molecule type" value="Genomic_DNA"/>
</dbReference>